<evidence type="ECO:0000313" key="10">
    <source>
        <dbReference type="Proteomes" id="UP000001887"/>
    </source>
</evidence>
<keyword evidence="6 8" id="KW-0418">Kinase</keyword>
<keyword evidence="7" id="KW-0067">ATP-binding</keyword>
<dbReference type="AlphaFoldDB" id="D2QZU2"/>
<name>D2QZU2_PIRSD</name>
<evidence type="ECO:0000256" key="2">
    <source>
        <dbReference type="ARBA" id="ARBA00008982"/>
    </source>
</evidence>
<comment type="similarity">
    <text evidence="2 8">Belongs to the phosphoglycerate kinase family.</text>
</comment>
<dbReference type="Gene3D" id="3.40.50.1260">
    <property type="entry name" value="Phosphoglycerate kinase, N-terminal domain"/>
    <property type="match status" value="2"/>
</dbReference>
<evidence type="ECO:0000313" key="9">
    <source>
        <dbReference type="EMBL" id="ADB16575.1"/>
    </source>
</evidence>
<evidence type="ECO:0000256" key="5">
    <source>
        <dbReference type="ARBA" id="ARBA00022741"/>
    </source>
</evidence>
<evidence type="ECO:0000256" key="8">
    <source>
        <dbReference type="RuleBase" id="RU000532"/>
    </source>
</evidence>
<dbReference type="HOGENOM" id="CLU_563656_0_0_0"/>
<protein>
    <recommendedName>
        <fullName evidence="3 8">Phosphoglycerate kinase</fullName>
        <ecNumber evidence="3 8">2.7.2.3</ecNumber>
    </recommendedName>
</protein>
<dbReference type="STRING" id="530564.Psta_1901"/>
<dbReference type="InterPro" id="IPR036043">
    <property type="entry name" value="Phosphoglycerate_kinase_sf"/>
</dbReference>
<dbReference type="UniPathway" id="UPA00109">
    <property type="reaction ID" value="UER00185"/>
</dbReference>
<dbReference type="GO" id="GO:0005524">
    <property type="term" value="F:ATP binding"/>
    <property type="evidence" value="ECO:0007669"/>
    <property type="project" value="UniProtKB-KW"/>
</dbReference>
<comment type="catalytic activity">
    <reaction evidence="1 8">
        <text>(2R)-3-phosphoglycerate + ATP = (2R)-3-phospho-glyceroyl phosphate + ADP</text>
        <dbReference type="Rhea" id="RHEA:14801"/>
        <dbReference type="ChEBI" id="CHEBI:30616"/>
        <dbReference type="ChEBI" id="CHEBI:57604"/>
        <dbReference type="ChEBI" id="CHEBI:58272"/>
        <dbReference type="ChEBI" id="CHEBI:456216"/>
        <dbReference type="EC" id="2.7.2.3"/>
    </reaction>
</comment>
<evidence type="ECO:0000256" key="7">
    <source>
        <dbReference type="ARBA" id="ARBA00022840"/>
    </source>
</evidence>
<dbReference type="GO" id="GO:0043531">
    <property type="term" value="F:ADP binding"/>
    <property type="evidence" value="ECO:0007669"/>
    <property type="project" value="TreeGrafter"/>
</dbReference>
<dbReference type="KEGG" id="psl:Psta_1901"/>
<evidence type="ECO:0000256" key="3">
    <source>
        <dbReference type="ARBA" id="ARBA00013061"/>
    </source>
</evidence>
<dbReference type="GO" id="GO:0006094">
    <property type="term" value="P:gluconeogenesis"/>
    <property type="evidence" value="ECO:0007669"/>
    <property type="project" value="TreeGrafter"/>
</dbReference>
<evidence type="ECO:0000256" key="4">
    <source>
        <dbReference type="ARBA" id="ARBA00022679"/>
    </source>
</evidence>
<evidence type="ECO:0000256" key="1">
    <source>
        <dbReference type="ARBA" id="ARBA00000642"/>
    </source>
</evidence>
<accession>D2QZU2</accession>
<dbReference type="Proteomes" id="UP000001887">
    <property type="component" value="Chromosome"/>
</dbReference>
<dbReference type="GO" id="GO:0004618">
    <property type="term" value="F:phosphoglycerate kinase activity"/>
    <property type="evidence" value="ECO:0007669"/>
    <property type="project" value="UniProtKB-EC"/>
</dbReference>
<dbReference type="InterPro" id="IPR001576">
    <property type="entry name" value="Phosphoglycerate_kinase"/>
</dbReference>
<dbReference type="InterPro" id="IPR015824">
    <property type="entry name" value="Phosphoglycerate_kinase_N"/>
</dbReference>
<dbReference type="eggNOG" id="COG0126">
    <property type="taxonomic scope" value="Bacteria"/>
</dbReference>
<keyword evidence="5" id="KW-0547">Nucleotide-binding</keyword>
<sequence length="484" mass="51530">MWSFGYVVLSAARAFDGENLMPLAASKTLSLIKVLKGIAPREELSLAEYLGSIPKLDSLSSLPSGTPVLVRGDVDAKVGAELGEGDIRLRSMKSTLEFGVKKGFKQVIFGHLGRKQKDKPIGSLAKVAARIGKILGTEVALITDWLDEATFTIKPAVEEQIAAAAPGSVLVLENVRAYDIETVLWKAKDDALAPIAENLTTLANSFAERVAKVYVNEALSAGSLDASSTIIPLAMEKVALGNYIASEFEGPMMDCMKAKMVIFSGIKIDKLDDLDAMIQRGTISTIISAGSLAMALKKADAQLSGGDFCLGVTEDPAHSDKPYYIPPDRIEQAKRMIAAGKAQGIEFVLPVDFKLADESVVTTMKPGDQQFDIGPGTIAHFQERIGQFIAAQGGKPVGVFHNGVFGMFEDPRFEAGTKAFIAELNRMTKAGLKVYVGGGEGGTALERYGQPDWVTHCFTAGGTVLNALGSEPVPYLVALRAAAN</sequence>
<reference evidence="9 10" key="1">
    <citation type="journal article" date="2009" name="Stand. Genomic Sci.">
        <title>Complete genome sequence of Pirellula staleyi type strain (ATCC 27377).</title>
        <authorList>
            <person name="Clum A."/>
            <person name="Tindall B.J."/>
            <person name="Sikorski J."/>
            <person name="Ivanova N."/>
            <person name="Mavrommatis K."/>
            <person name="Lucas S."/>
            <person name="Glavina del Rio T."/>
            <person name="Nolan M."/>
            <person name="Chen F."/>
            <person name="Tice H."/>
            <person name="Pitluck S."/>
            <person name="Cheng J.F."/>
            <person name="Chertkov O."/>
            <person name="Brettin T."/>
            <person name="Han C."/>
            <person name="Detter J.C."/>
            <person name="Kuske C."/>
            <person name="Bruce D."/>
            <person name="Goodwin L."/>
            <person name="Ovchinikova G."/>
            <person name="Pati A."/>
            <person name="Mikhailova N."/>
            <person name="Chen A."/>
            <person name="Palaniappan K."/>
            <person name="Land M."/>
            <person name="Hauser L."/>
            <person name="Chang Y.J."/>
            <person name="Jeffries C.D."/>
            <person name="Chain P."/>
            <person name="Rohde M."/>
            <person name="Goker M."/>
            <person name="Bristow J."/>
            <person name="Eisen J.A."/>
            <person name="Markowitz V."/>
            <person name="Hugenholtz P."/>
            <person name="Kyrpides N.C."/>
            <person name="Klenk H.P."/>
            <person name="Lapidus A."/>
        </authorList>
    </citation>
    <scope>NUCLEOTIDE SEQUENCE [LARGE SCALE GENOMIC DNA]</scope>
    <source>
        <strain evidence="10">ATCC 27377 / DSM 6068 / ICPB 4128</strain>
    </source>
</reference>
<proteinExistence type="inferred from homology"/>
<dbReference type="SUPFAM" id="SSF53748">
    <property type="entry name" value="Phosphoglycerate kinase"/>
    <property type="match status" value="1"/>
</dbReference>
<dbReference type="PANTHER" id="PTHR11406">
    <property type="entry name" value="PHOSPHOGLYCERATE KINASE"/>
    <property type="match status" value="1"/>
</dbReference>
<organism evidence="9 10">
    <name type="scientific">Pirellula staleyi (strain ATCC 27377 / DSM 6068 / ICPB 4128)</name>
    <name type="common">Pirella staleyi</name>
    <dbReference type="NCBI Taxonomy" id="530564"/>
    <lineage>
        <taxon>Bacteria</taxon>
        <taxon>Pseudomonadati</taxon>
        <taxon>Planctomycetota</taxon>
        <taxon>Planctomycetia</taxon>
        <taxon>Pirellulales</taxon>
        <taxon>Pirellulaceae</taxon>
        <taxon>Pirellula</taxon>
    </lineage>
</organism>
<dbReference type="EC" id="2.7.2.3" evidence="3 8"/>
<dbReference type="GO" id="GO:0005829">
    <property type="term" value="C:cytosol"/>
    <property type="evidence" value="ECO:0007669"/>
    <property type="project" value="TreeGrafter"/>
</dbReference>
<keyword evidence="10" id="KW-1185">Reference proteome</keyword>
<gene>
    <name evidence="9" type="ordered locus">Psta_1901</name>
</gene>
<dbReference type="PRINTS" id="PR00477">
    <property type="entry name" value="PHGLYCKINASE"/>
</dbReference>
<dbReference type="GO" id="GO:0006096">
    <property type="term" value="P:glycolytic process"/>
    <property type="evidence" value="ECO:0007669"/>
    <property type="project" value="UniProtKB-UniPathway"/>
</dbReference>
<dbReference type="Pfam" id="PF00162">
    <property type="entry name" value="PGK"/>
    <property type="match status" value="1"/>
</dbReference>
<dbReference type="PANTHER" id="PTHR11406:SF23">
    <property type="entry name" value="PHOSPHOGLYCERATE KINASE 1, CHLOROPLASTIC-RELATED"/>
    <property type="match status" value="1"/>
</dbReference>
<keyword evidence="4 8" id="KW-0808">Transferase</keyword>
<evidence type="ECO:0000256" key="6">
    <source>
        <dbReference type="ARBA" id="ARBA00022777"/>
    </source>
</evidence>
<dbReference type="EMBL" id="CP001848">
    <property type="protein sequence ID" value="ADB16575.1"/>
    <property type="molecule type" value="Genomic_DNA"/>
</dbReference>